<reference evidence="1" key="2">
    <citation type="submission" date="2021-04" db="EMBL/GenBank/DDBJ databases">
        <authorList>
            <person name="Gilroy R."/>
        </authorList>
    </citation>
    <scope>NUCLEOTIDE SEQUENCE</scope>
    <source>
        <strain evidence="1">G3-2149</strain>
    </source>
</reference>
<comment type="caution">
    <text evidence="1">The sequence shown here is derived from an EMBL/GenBank/DDBJ whole genome shotgun (WGS) entry which is preliminary data.</text>
</comment>
<evidence type="ECO:0000313" key="2">
    <source>
        <dbReference type="Proteomes" id="UP000823865"/>
    </source>
</evidence>
<dbReference type="Proteomes" id="UP000823865">
    <property type="component" value="Unassembled WGS sequence"/>
</dbReference>
<organism evidence="1 2">
    <name type="scientific">Candidatus Paraprevotella stercoravium</name>
    <dbReference type="NCBI Taxonomy" id="2838725"/>
    <lineage>
        <taxon>Bacteria</taxon>
        <taxon>Pseudomonadati</taxon>
        <taxon>Bacteroidota</taxon>
        <taxon>Bacteroidia</taxon>
        <taxon>Bacteroidales</taxon>
        <taxon>Prevotellaceae</taxon>
        <taxon>Paraprevotella</taxon>
    </lineage>
</organism>
<reference evidence="1" key="1">
    <citation type="journal article" date="2021" name="PeerJ">
        <title>Extensive microbial diversity within the chicken gut microbiome revealed by metagenomics and culture.</title>
        <authorList>
            <person name="Gilroy R."/>
            <person name="Ravi A."/>
            <person name="Getino M."/>
            <person name="Pursley I."/>
            <person name="Horton D.L."/>
            <person name="Alikhan N.F."/>
            <person name="Baker D."/>
            <person name="Gharbi K."/>
            <person name="Hall N."/>
            <person name="Watson M."/>
            <person name="Adriaenssens E.M."/>
            <person name="Foster-Nyarko E."/>
            <person name="Jarju S."/>
            <person name="Secka A."/>
            <person name="Antonio M."/>
            <person name="Oren A."/>
            <person name="Chaudhuri R.R."/>
            <person name="La Ragione R."/>
            <person name="Hildebrand F."/>
            <person name="Pallen M.J."/>
        </authorList>
    </citation>
    <scope>NUCLEOTIDE SEQUENCE</scope>
    <source>
        <strain evidence="1">G3-2149</strain>
    </source>
</reference>
<gene>
    <name evidence="1" type="ORF">H9789_12560</name>
</gene>
<proteinExistence type="predicted"/>
<sequence>MKRTRTDTHMKFRDGYLCSYEDLEQLPVEILEDIIIRIYRDDYLNRDAKQELLKDYLEERKHKLDKAFRYTDDNLKRLREMNNLIEQQSIEAIRTAYTVYQGELAEKAAHPDGYVDVEVKPILKVPADLYCKEKSNLIFTEKEELVWDVLCSPDNRSYHTFGMLSPVTNFYTSRPGADCEGAIRECVYGCEPDEPFTSWGDVMCLNHDKVKDILFVRPFHNIYDFCCFAMTDLLKVKTFNLEIEITDEIL</sequence>
<evidence type="ECO:0000313" key="1">
    <source>
        <dbReference type="EMBL" id="MBU3854621.1"/>
    </source>
</evidence>
<name>A0A9E2L7S1_9BACT</name>
<accession>A0A9E2L7S1</accession>
<dbReference type="EMBL" id="JAHLFU010000259">
    <property type="protein sequence ID" value="MBU3854621.1"/>
    <property type="molecule type" value="Genomic_DNA"/>
</dbReference>
<protein>
    <submittedName>
        <fullName evidence="1">Uncharacterized protein</fullName>
    </submittedName>
</protein>
<dbReference type="AlphaFoldDB" id="A0A9E2L7S1"/>